<comment type="caution">
    <text evidence="4">The sequence shown here is derived from an EMBL/GenBank/DDBJ whole genome shotgun (WGS) entry which is preliminary data.</text>
</comment>
<accession>A0A3P1VDB8</accession>
<dbReference type="EMBL" id="RQZA01000001">
    <property type="protein sequence ID" value="RRD32174.1"/>
    <property type="molecule type" value="Genomic_DNA"/>
</dbReference>
<keyword evidence="2" id="KW-0812">Transmembrane</keyword>
<feature type="region of interest" description="Disordered" evidence="1">
    <location>
        <begin position="344"/>
        <end position="378"/>
    </location>
</feature>
<sequence>MLVTLPVWADDTGYIRDTIGYLDASDEEILEAEAADIDQKYHFHAHFAIAESNVEDLQSYAKDLYQSEAGDADGVLLVVTADKSRWHLYYGGQGESLLRLEITDLLWTSFAKESDWYMGAKSYLTTVKTRFEKPSLLVDEADLLDAQEETELLNKLNEISQRQKLDVVVLTVPSLYGQSPQDYADNFFDYNGYGQGDSQDGVLLLVNIGERDWHISTTGFAIYAITDAGLDYMSEQFLNHLSSGNYFLAFDTYADLVDEFVSQAKTDKPYDIDHLPKAPLSILWLPASALLGFVMAWLATALLKGQLATVQPRSDAKEYMKNGSFKLTDSKDLFLYRNVTKQARPKSTSGSSGFTSSGGSSSHSSFSGGSHGGGGGKF</sequence>
<proteinExistence type="predicted"/>
<dbReference type="PANTHER" id="PTHR30373">
    <property type="entry name" value="UPF0603 PROTEIN YGCG"/>
    <property type="match status" value="1"/>
</dbReference>
<feature type="compositionally biased region" description="Gly residues" evidence="1">
    <location>
        <begin position="369"/>
        <end position="378"/>
    </location>
</feature>
<evidence type="ECO:0000256" key="2">
    <source>
        <dbReference type="SAM" id="Phobius"/>
    </source>
</evidence>
<evidence type="ECO:0000256" key="1">
    <source>
        <dbReference type="SAM" id="MobiDB-lite"/>
    </source>
</evidence>
<feature type="domain" description="TPM" evidence="3">
    <location>
        <begin position="16"/>
        <end position="127"/>
    </location>
</feature>
<gene>
    <name evidence="4" type="ORF">EII38_00105</name>
</gene>
<name>A0A3P1VDB8_9STRE</name>
<dbReference type="AlphaFoldDB" id="A0A3P1VDB8"/>
<dbReference type="Pfam" id="PF04536">
    <property type="entry name" value="TPM_phosphatase"/>
    <property type="match status" value="2"/>
</dbReference>
<evidence type="ECO:0000259" key="3">
    <source>
        <dbReference type="Pfam" id="PF04536"/>
    </source>
</evidence>
<reference evidence="4 5" key="1">
    <citation type="submission" date="2018-11" db="EMBL/GenBank/DDBJ databases">
        <title>Genomes From Bacteria Associated with the Canine Oral Cavity: a Test Case for Automated Genome-Based Taxonomic Assignment.</title>
        <authorList>
            <person name="Coil D.A."/>
            <person name="Jospin G."/>
            <person name="Darling A.E."/>
            <person name="Wallis C."/>
            <person name="Davis I.J."/>
            <person name="Harris S."/>
            <person name="Eisen J.A."/>
            <person name="Holcombe L.J."/>
            <person name="O'Flynn C."/>
        </authorList>
    </citation>
    <scope>NUCLEOTIDE SEQUENCE [LARGE SCALE GENOMIC DNA]</scope>
    <source>
        <strain evidence="4 5">OH4621_COT-116</strain>
    </source>
</reference>
<feature type="domain" description="TPM" evidence="3">
    <location>
        <begin position="138"/>
        <end position="258"/>
    </location>
</feature>
<keyword evidence="2" id="KW-0472">Membrane</keyword>
<dbReference type="PANTHER" id="PTHR30373:SF2">
    <property type="entry name" value="UPF0603 PROTEIN YGCG"/>
    <property type="match status" value="1"/>
</dbReference>
<dbReference type="STRING" id="1123309.GCA_000377005_01225"/>
<feature type="compositionally biased region" description="Low complexity" evidence="1">
    <location>
        <begin position="347"/>
        <end position="368"/>
    </location>
</feature>
<organism evidence="4 5">
    <name type="scientific">Streptococcus minor</name>
    <dbReference type="NCBI Taxonomy" id="229549"/>
    <lineage>
        <taxon>Bacteria</taxon>
        <taxon>Bacillati</taxon>
        <taxon>Bacillota</taxon>
        <taxon>Bacilli</taxon>
        <taxon>Lactobacillales</taxon>
        <taxon>Streptococcaceae</taxon>
        <taxon>Streptococcus</taxon>
    </lineage>
</organism>
<dbReference type="Proteomes" id="UP000281771">
    <property type="component" value="Unassembled WGS sequence"/>
</dbReference>
<keyword evidence="2" id="KW-1133">Transmembrane helix</keyword>
<dbReference type="InterPro" id="IPR007621">
    <property type="entry name" value="TPM_dom"/>
</dbReference>
<evidence type="ECO:0000313" key="5">
    <source>
        <dbReference type="Proteomes" id="UP000281771"/>
    </source>
</evidence>
<evidence type="ECO:0000313" key="4">
    <source>
        <dbReference type="EMBL" id="RRD32174.1"/>
    </source>
</evidence>
<feature type="transmembrane region" description="Helical" evidence="2">
    <location>
        <begin position="282"/>
        <end position="303"/>
    </location>
</feature>
<keyword evidence="5" id="KW-1185">Reference proteome</keyword>
<protein>
    <submittedName>
        <fullName evidence="4">TPM domain-containing protein</fullName>
    </submittedName>
</protein>
<dbReference type="Gene3D" id="3.10.310.50">
    <property type="match status" value="2"/>
</dbReference>